<gene>
    <name evidence="3" type="primary">LOC112818480</name>
</gene>
<protein>
    <submittedName>
        <fullName evidence="3">Serine/arginine repetitive matrix protein 3-like</fullName>
    </submittedName>
</protein>
<sequence>MEHTATPGGPGLPCSHRQALALYQHLFRCPASPGQLQAALQQVQESRACRSGLELPTVLLEMERSRRAQQQLLWDLELLTGAGLSLFWPPWAKFCGLRDQAQCVRSQCGKPHGGTGGGPERRTSWASWFQFRWNVCEGLGYEQRVPDIVLSPSGCLLEPNPTISSSFGDPGSSEFKDLAQRGERRQAGPTTQRPSTSLWGRKLAQGAPRPSGLPSQGLSEPQDPPVGRGGSLGQERAELQKLLRTEIPQRQRQEDSQEHKQRPQGRKGEAPSGESEEVPKRQREKIHQGQSGEATGALGEEVSVYPRGEAPQSERSESPQGQRGNSPQCQRKEVLQEPRKETPRGGEVKALQTSPGRISQAWEVAEGEAPTQPPEEGASLGISRDVCRSLGEQKPQPGGRESPGSGDRTTQLTQDKTDGGSQESAPAAGEPRAVREGARPPFPPRRLPARPRLPGPGAEPLAAPGTGGSGQQEHPAALPGRPGLLRDPHGLQDPEGSPGPAEQVRGGSARLLGAVGERGGGAEAPEASKAAWPALPGREKASAGVSAAQQETALQRLLELHRAARRRRRQAREQQRLRVLERLRLARNRHCRVHPLGPPSSPAQLPPQEDAAAQRRALREQLQRALRERTWRLRALGARNTQNFQQLLWPPGAEEPSAGEERSPFPAPSPPSRPC</sequence>
<feature type="compositionally biased region" description="Polar residues" evidence="1">
    <location>
        <begin position="318"/>
        <end position="329"/>
    </location>
</feature>
<reference evidence="3" key="2">
    <citation type="submission" date="2025-08" db="UniProtKB">
        <authorList>
            <consortium name="RefSeq"/>
        </authorList>
    </citation>
    <scope>IDENTIFICATION</scope>
    <source>
        <tissue evidence="3">Blood</tissue>
    </source>
</reference>
<feature type="compositionally biased region" description="Pro residues" evidence="1">
    <location>
        <begin position="665"/>
        <end position="675"/>
    </location>
</feature>
<feature type="region of interest" description="Disordered" evidence="1">
    <location>
        <begin position="592"/>
        <end position="612"/>
    </location>
</feature>
<organism evidence="2 3">
    <name type="scientific">Callorhinus ursinus</name>
    <name type="common">Northern fur seal</name>
    <dbReference type="NCBI Taxonomy" id="34884"/>
    <lineage>
        <taxon>Eukaryota</taxon>
        <taxon>Metazoa</taxon>
        <taxon>Chordata</taxon>
        <taxon>Craniata</taxon>
        <taxon>Vertebrata</taxon>
        <taxon>Euteleostomi</taxon>
        <taxon>Mammalia</taxon>
        <taxon>Eutheria</taxon>
        <taxon>Laurasiatheria</taxon>
        <taxon>Carnivora</taxon>
        <taxon>Caniformia</taxon>
        <taxon>Pinnipedia</taxon>
        <taxon>Otariidae</taxon>
        <taxon>Callorhinus</taxon>
    </lineage>
</organism>
<reference key="1">
    <citation type="submission" date="2019-01" db="UniProtKB">
        <authorList>
            <consortium name="RefSeq"/>
        </authorList>
    </citation>
    <scope>IDENTIFICATION</scope>
</reference>
<dbReference type="Proteomes" id="UP000286641">
    <property type="component" value="Unplaced"/>
</dbReference>
<feature type="compositionally biased region" description="Pro residues" evidence="1">
    <location>
        <begin position="596"/>
        <end position="605"/>
    </location>
</feature>
<evidence type="ECO:0000313" key="3">
    <source>
        <dbReference type="RefSeq" id="XP_025721360.1"/>
    </source>
</evidence>
<feature type="compositionally biased region" description="Polar residues" evidence="1">
    <location>
        <begin position="407"/>
        <end position="424"/>
    </location>
</feature>
<feature type="compositionally biased region" description="Basic and acidic residues" evidence="1">
    <location>
        <begin position="235"/>
        <end position="269"/>
    </location>
</feature>
<feature type="region of interest" description="Disordered" evidence="1">
    <location>
        <begin position="161"/>
        <end position="548"/>
    </location>
</feature>
<feature type="compositionally biased region" description="Basic and acidic residues" evidence="1">
    <location>
        <begin position="330"/>
        <end position="347"/>
    </location>
</feature>
<keyword evidence="2" id="KW-1185">Reference proteome</keyword>
<dbReference type="InParanoid" id="A0A3Q7NJ73"/>
<proteinExistence type="predicted"/>
<dbReference type="AlphaFoldDB" id="A0A3Q7NJ73"/>
<feature type="compositionally biased region" description="Low complexity" evidence="1">
    <location>
        <begin position="455"/>
        <end position="464"/>
    </location>
</feature>
<feature type="region of interest" description="Disordered" evidence="1">
    <location>
        <begin position="642"/>
        <end position="675"/>
    </location>
</feature>
<feature type="compositionally biased region" description="Basic and acidic residues" evidence="1">
    <location>
        <begin position="174"/>
        <end position="186"/>
    </location>
</feature>
<dbReference type="RefSeq" id="XP_025721360.1">
    <property type="nucleotide sequence ID" value="XM_025865575.1"/>
</dbReference>
<feature type="compositionally biased region" description="Pro residues" evidence="1">
    <location>
        <begin position="440"/>
        <end position="454"/>
    </location>
</feature>
<feature type="compositionally biased region" description="Basic and acidic residues" evidence="1">
    <location>
        <begin position="277"/>
        <end position="287"/>
    </location>
</feature>
<name>A0A3Q7NJ73_CALUR</name>
<accession>A0A3Q7NJ73</accession>
<feature type="compositionally biased region" description="Polar residues" evidence="1">
    <location>
        <begin position="188"/>
        <end position="198"/>
    </location>
</feature>
<evidence type="ECO:0000256" key="1">
    <source>
        <dbReference type="SAM" id="MobiDB-lite"/>
    </source>
</evidence>
<evidence type="ECO:0000313" key="2">
    <source>
        <dbReference type="Proteomes" id="UP000286641"/>
    </source>
</evidence>